<evidence type="ECO:0000256" key="1">
    <source>
        <dbReference type="ARBA" id="ARBA00001946"/>
    </source>
</evidence>
<proteinExistence type="inferred from homology"/>
<evidence type="ECO:0000256" key="5">
    <source>
        <dbReference type="ARBA" id="ARBA00023277"/>
    </source>
</evidence>
<keyword evidence="5" id="KW-0119">Carbohydrate metabolism</keyword>
<comment type="caution">
    <text evidence="6">The sequence shown here is derived from an EMBL/GenBank/DDBJ whole genome shotgun (WGS) entry which is preliminary data.</text>
</comment>
<dbReference type="SFLD" id="SFLDG01129">
    <property type="entry name" value="C1.5:_HAD__Beta-PGM__Phosphata"/>
    <property type="match status" value="1"/>
</dbReference>
<evidence type="ECO:0000313" key="7">
    <source>
        <dbReference type="Proteomes" id="UP000028401"/>
    </source>
</evidence>
<dbReference type="PANTHER" id="PTHR46193:SF18">
    <property type="entry name" value="HEXITOL PHOSPHATASE B"/>
    <property type="match status" value="1"/>
</dbReference>
<dbReference type="PATRIC" id="fig|1415168.3.peg.2429"/>
<dbReference type="NCBIfam" id="TIGR01509">
    <property type="entry name" value="HAD-SF-IA-v3"/>
    <property type="match status" value="1"/>
</dbReference>
<dbReference type="GO" id="GO:0003824">
    <property type="term" value="F:catalytic activity"/>
    <property type="evidence" value="ECO:0007669"/>
    <property type="project" value="UniProtKB-ARBA"/>
</dbReference>
<protein>
    <submittedName>
        <fullName evidence="6">Putative sugar phosphatase of HAD family</fullName>
    </submittedName>
</protein>
<dbReference type="Pfam" id="PF13419">
    <property type="entry name" value="HAD_2"/>
    <property type="match status" value="1"/>
</dbReference>
<dbReference type="InterPro" id="IPR023214">
    <property type="entry name" value="HAD_sf"/>
</dbReference>
<dbReference type="EMBL" id="AZSI01000161">
    <property type="protein sequence ID" value="KEY61483.1"/>
    <property type="molecule type" value="Genomic_DNA"/>
</dbReference>
<dbReference type="InterPro" id="IPR041492">
    <property type="entry name" value="HAD_2"/>
</dbReference>
<dbReference type="InterPro" id="IPR036412">
    <property type="entry name" value="HAD-like_sf"/>
</dbReference>
<name>A0A084A854_LACLC</name>
<dbReference type="PANTHER" id="PTHR46193">
    <property type="entry name" value="6-PHOSPHOGLUCONATE PHOSPHATASE"/>
    <property type="match status" value="1"/>
</dbReference>
<dbReference type="InterPro" id="IPR051600">
    <property type="entry name" value="Beta-PGM-like"/>
</dbReference>
<dbReference type="SFLD" id="SFLDG01135">
    <property type="entry name" value="C1.5.6:_HAD__Beta-PGM__Phospha"/>
    <property type="match status" value="1"/>
</dbReference>
<dbReference type="Gene3D" id="1.10.150.240">
    <property type="entry name" value="Putative phosphatase, domain 2"/>
    <property type="match status" value="1"/>
</dbReference>
<evidence type="ECO:0000256" key="4">
    <source>
        <dbReference type="ARBA" id="ARBA00022842"/>
    </source>
</evidence>
<dbReference type="NCBIfam" id="TIGR01549">
    <property type="entry name" value="HAD-SF-IA-v1"/>
    <property type="match status" value="1"/>
</dbReference>
<dbReference type="InterPro" id="IPR023198">
    <property type="entry name" value="PGP-like_dom2"/>
</dbReference>
<dbReference type="SUPFAM" id="SSF56784">
    <property type="entry name" value="HAD-like"/>
    <property type="match status" value="1"/>
</dbReference>
<dbReference type="Gene3D" id="3.40.50.1000">
    <property type="entry name" value="HAD superfamily/HAD-like"/>
    <property type="match status" value="1"/>
</dbReference>
<dbReference type="AlphaFoldDB" id="A0A084A854"/>
<keyword evidence="3" id="KW-0479">Metal-binding</keyword>
<sequence length="234" mass="26601">MNHAYGLCYNGFMKFKAVIFDMDGVLVDTERYYLQRREEFFGGHGISINHLSPSDFIGGNMKDIWPRILRDDFDEQAASKLQADYENFKINHPMPYAELLFPDVQEILTFLRQKEVKIALASSSSMLDINQMLDTHQLRSYFDVILSGNDFKETKPNPEIYLTAMSELGVEATESLIIEDSEKGIQAGKSADATVWAIEDKRFGMNQDKADMKVESLTAIQKLLTASSVKMMNV</sequence>
<organism evidence="6 7">
    <name type="scientific">Lactococcus cremoris subsp. cremoris GE214</name>
    <dbReference type="NCBI Taxonomy" id="1415168"/>
    <lineage>
        <taxon>Bacteria</taxon>
        <taxon>Bacillati</taxon>
        <taxon>Bacillota</taxon>
        <taxon>Bacilli</taxon>
        <taxon>Lactobacillales</taxon>
        <taxon>Streptococcaceae</taxon>
        <taxon>Lactococcus</taxon>
        <taxon>Lactococcus cremoris subsp. cremoris</taxon>
    </lineage>
</organism>
<dbReference type="CDD" id="cd07505">
    <property type="entry name" value="HAD_BPGM-like"/>
    <property type="match status" value="1"/>
</dbReference>
<gene>
    <name evidence="6" type="ORF">U725_02366</name>
</gene>
<comment type="similarity">
    <text evidence="2">Belongs to the HAD-like hydrolase superfamily. CbbY/CbbZ/Gph/YieH family.</text>
</comment>
<accession>A0A084A854</accession>
<dbReference type="PRINTS" id="PR00413">
    <property type="entry name" value="HADHALOGNASE"/>
</dbReference>
<keyword evidence="4" id="KW-0460">Magnesium</keyword>
<comment type="cofactor">
    <cofactor evidence="1">
        <name>Mg(2+)</name>
        <dbReference type="ChEBI" id="CHEBI:18420"/>
    </cofactor>
</comment>
<dbReference type="GO" id="GO:0046872">
    <property type="term" value="F:metal ion binding"/>
    <property type="evidence" value="ECO:0007669"/>
    <property type="project" value="UniProtKB-KW"/>
</dbReference>
<dbReference type="Proteomes" id="UP000028401">
    <property type="component" value="Unassembled WGS sequence"/>
</dbReference>
<reference evidence="6 7" key="1">
    <citation type="submission" date="2014-06" db="EMBL/GenBank/DDBJ databases">
        <title>Draft genome sequence of the putrescine producing strain Lactococcus lactis subsp cremoris GE214.</title>
        <authorList>
            <person name="Ladero V."/>
            <person name="Linares D.M."/>
            <person name="del Rio B."/>
            <person name="Mayo B."/>
            <person name="Martin M.C."/>
            <person name="Fernandez M."/>
            <person name="Alvarez M.A."/>
        </authorList>
    </citation>
    <scope>NUCLEOTIDE SEQUENCE [LARGE SCALE GENOMIC DNA]</scope>
    <source>
        <strain evidence="6 7">GE214</strain>
    </source>
</reference>
<evidence type="ECO:0000313" key="6">
    <source>
        <dbReference type="EMBL" id="KEY61483.1"/>
    </source>
</evidence>
<dbReference type="InterPro" id="IPR006439">
    <property type="entry name" value="HAD-SF_hydro_IA"/>
</dbReference>
<evidence type="ECO:0000256" key="2">
    <source>
        <dbReference type="ARBA" id="ARBA00006171"/>
    </source>
</evidence>
<dbReference type="SFLD" id="SFLDS00003">
    <property type="entry name" value="Haloacid_Dehalogenase"/>
    <property type="match status" value="1"/>
</dbReference>
<evidence type="ECO:0000256" key="3">
    <source>
        <dbReference type="ARBA" id="ARBA00022723"/>
    </source>
</evidence>